<dbReference type="PANTHER" id="PTHR42829">
    <property type="entry name" value="NADH-UBIQUINONE OXIDOREDUCTASE CHAIN 5"/>
    <property type="match status" value="1"/>
</dbReference>
<dbReference type="GO" id="GO:0008137">
    <property type="term" value="F:NADH dehydrogenase (ubiquinone) activity"/>
    <property type="evidence" value="ECO:0007669"/>
    <property type="project" value="InterPro"/>
</dbReference>
<evidence type="ECO:0000256" key="2">
    <source>
        <dbReference type="ARBA" id="ARBA00022692"/>
    </source>
</evidence>
<proteinExistence type="predicted"/>
<dbReference type="PANTHER" id="PTHR42829:SF2">
    <property type="entry name" value="NADH-UBIQUINONE OXIDOREDUCTASE CHAIN 5"/>
    <property type="match status" value="1"/>
</dbReference>
<keyword evidence="3" id="KW-1133">Transmembrane helix</keyword>
<organism evidence="5">
    <name type="scientific">marine metagenome</name>
    <dbReference type="NCBI Taxonomy" id="408172"/>
    <lineage>
        <taxon>unclassified sequences</taxon>
        <taxon>metagenomes</taxon>
        <taxon>ecological metagenomes</taxon>
    </lineage>
</organism>
<sequence>MFAAIVAGFFGRILGDRATQFITSGATILSCLISVWIFKYVALDGNVVQVELASWITSGSLQVLWELQFDSL</sequence>
<keyword evidence="2" id="KW-0812">Transmembrane</keyword>
<accession>A0A382X5J5</accession>
<dbReference type="GO" id="GO:0042773">
    <property type="term" value="P:ATP synthesis coupled electron transport"/>
    <property type="evidence" value="ECO:0007669"/>
    <property type="project" value="InterPro"/>
</dbReference>
<evidence type="ECO:0000256" key="1">
    <source>
        <dbReference type="ARBA" id="ARBA00004141"/>
    </source>
</evidence>
<dbReference type="GO" id="GO:0015990">
    <property type="term" value="P:electron transport coupled proton transport"/>
    <property type="evidence" value="ECO:0007669"/>
    <property type="project" value="TreeGrafter"/>
</dbReference>
<dbReference type="GO" id="GO:0003954">
    <property type="term" value="F:NADH dehydrogenase activity"/>
    <property type="evidence" value="ECO:0007669"/>
    <property type="project" value="TreeGrafter"/>
</dbReference>
<keyword evidence="4" id="KW-0472">Membrane</keyword>
<dbReference type="EMBL" id="UINC01164665">
    <property type="protein sequence ID" value="SVD65628.1"/>
    <property type="molecule type" value="Genomic_DNA"/>
</dbReference>
<reference evidence="5" key="1">
    <citation type="submission" date="2018-05" db="EMBL/GenBank/DDBJ databases">
        <authorList>
            <person name="Lanie J.A."/>
            <person name="Ng W.-L."/>
            <person name="Kazmierczak K.M."/>
            <person name="Andrzejewski T.M."/>
            <person name="Davidsen T.M."/>
            <person name="Wayne K.J."/>
            <person name="Tettelin H."/>
            <person name="Glass J.I."/>
            <person name="Rusch D."/>
            <person name="Podicherti R."/>
            <person name="Tsui H.-C.T."/>
            <person name="Winkler M.E."/>
        </authorList>
    </citation>
    <scope>NUCLEOTIDE SEQUENCE</scope>
</reference>
<dbReference type="AlphaFoldDB" id="A0A382X5J5"/>
<evidence type="ECO:0000313" key="5">
    <source>
        <dbReference type="EMBL" id="SVD65628.1"/>
    </source>
</evidence>
<evidence type="ECO:0000256" key="4">
    <source>
        <dbReference type="ARBA" id="ARBA00023136"/>
    </source>
</evidence>
<feature type="non-terminal residue" evidence="5">
    <location>
        <position position="72"/>
    </location>
</feature>
<gene>
    <name evidence="5" type="ORF">METZ01_LOCUS418482</name>
</gene>
<protein>
    <submittedName>
        <fullName evidence="5">Uncharacterized protein</fullName>
    </submittedName>
</protein>
<dbReference type="GO" id="GO:0016020">
    <property type="term" value="C:membrane"/>
    <property type="evidence" value="ECO:0007669"/>
    <property type="project" value="UniProtKB-SubCell"/>
</dbReference>
<comment type="subcellular location">
    <subcellularLocation>
        <location evidence="1">Membrane</location>
        <topology evidence="1">Multi-pass membrane protein</topology>
    </subcellularLocation>
</comment>
<dbReference type="InterPro" id="IPR003945">
    <property type="entry name" value="NU5C-like"/>
</dbReference>
<name>A0A382X5J5_9ZZZZ</name>
<evidence type="ECO:0000256" key="3">
    <source>
        <dbReference type="ARBA" id="ARBA00022989"/>
    </source>
</evidence>